<keyword evidence="2" id="KW-0808">Transferase</keyword>
<evidence type="ECO:0000313" key="2">
    <source>
        <dbReference type="EMBL" id="MFD2659273.1"/>
    </source>
</evidence>
<keyword evidence="2" id="KW-0328">Glycosyltransferase</keyword>
<comment type="caution">
    <text evidence="2">The sequence shown here is derived from an EMBL/GenBank/DDBJ whole genome shotgun (WGS) entry which is preliminary data.</text>
</comment>
<dbReference type="EMBL" id="JBHUMY010000001">
    <property type="protein sequence ID" value="MFD2659273.1"/>
    <property type="molecule type" value="Genomic_DNA"/>
</dbReference>
<proteinExistence type="predicted"/>
<sequence>MPTNTEMHQLHKPAVSVIIPTLNAGKTLLELLVRLQRQTLAPHEIIVIDSSSEDGTPQLAAEQGATVLHVERTEFDHGGTRNRAAERATGDVLVFMTQDALPADDTLLERLVEPLLGSERISSSYARQLPYPDANPIERMARAHNYPAEPSVKSKADLPRLGIRTFFCSNVCAAVKRDVFERMGRFESPVIFNEDLFMAADCILAGYEVAYAADAAVYHSHNYSAVQQLRRFFDNGVSMRRNERVQPYSAIGGAGSSLVKLQLAALAREKQWRWIPKLIAESAAKLIGFKLGYHYRKLPAALCRKLSMHKLIWDKLEREQRGTGAGLPG</sequence>
<dbReference type="EC" id="2.4.-.-" evidence="2"/>
<dbReference type="SUPFAM" id="SSF53448">
    <property type="entry name" value="Nucleotide-diphospho-sugar transferases"/>
    <property type="match status" value="1"/>
</dbReference>
<dbReference type="PANTHER" id="PTHR43685">
    <property type="entry name" value="GLYCOSYLTRANSFERASE"/>
    <property type="match status" value="1"/>
</dbReference>
<evidence type="ECO:0000259" key="1">
    <source>
        <dbReference type="Pfam" id="PF00535"/>
    </source>
</evidence>
<name>A0ABW5QTI6_9BACL</name>
<gene>
    <name evidence="2" type="ORF">ACFSW5_03230</name>
</gene>
<dbReference type="GO" id="GO:0016757">
    <property type="term" value="F:glycosyltransferase activity"/>
    <property type="evidence" value="ECO:0007669"/>
    <property type="project" value="UniProtKB-KW"/>
</dbReference>
<dbReference type="Gene3D" id="3.90.550.10">
    <property type="entry name" value="Spore Coat Polysaccharide Biosynthesis Protein SpsA, Chain A"/>
    <property type="match status" value="1"/>
</dbReference>
<dbReference type="InterPro" id="IPR029044">
    <property type="entry name" value="Nucleotide-diphossugar_trans"/>
</dbReference>
<organism evidence="2 3">
    <name type="scientific">Paenibacillus thailandensis</name>
    <dbReference type="NCBI Taxonomy" id="393250"/>
    <lineage>
        <taxon>Bacteria</taxon>
        <taxon>Bacillati</taxon>
        <taxon>Bacillota</taxon>
        <taxon>Bacilli</taxon>
        <taxon>Bacillales</taxon>
        <taxon>Paenibacillaceae</taxon>
        <taxon>Paenibacillus</taxon>
    </lineage>
</organism>
<feature type="domain" description="Glycosyltransferase 2-like" evidence="1">
    <location>
        <begin position="16"/>
        <end position="183"/>
    </location>
</feature>
<dbReference type="InterPro" id="IPR050834">
    <property type="entry name" value="Glycosyltransf_2"/>
</dbReference>
<accession>A0ABW5QTI6</accession>
<dbReference type="InterPro" id="IPR001173">
    <property type="entry name" value="Glyco_trans_2-like"/>
</dbReference>
<keyword evidence="3" id="KW-1185">Reference proteome</keyword>
<dbReference type="Proteomes" id="UP001597493">
    <property type="component" value="Unassembled WGS sequence"/>
</dbReference>
<reference evidence="3" key="1">
    <citation type="journal article" date="2019" name="Int. J. Syst. Evol. Microbiol.">
        <title>The Global Catalogue of Microorganisms (GCM) 10K type strain sequencing project: providing services to taxonomists for standard genome sequencing and annotation.</title>
        <authorList>
            <consortium name="The Broad Institute Genomics Platform"/>
            <consortium name="The Broad Institute Genome Sequencing Center for Infectious Disease"/>
            <person name="Wu L."/>
            <person name="Ma J."/>
        </authorList>
    </citation>
    <scope>NUCLEOTIDE SEQUENCE [LARGE SCALE GENOMIC DNA]</scope>
    <source>
        <strain evidence="3">TISTR 1827</strain>
    </source>
</reference>
<evidence type="ECO:0000313" key="3">
    <source>
        <dbReference type="Proteomes" id="UP001597493"/>
    </source>
</evidence>
<protein>
    <submittedName>
        <fullName evidence="2">Glycosyltransferase family 2 protein</fullName>
        <ecNumber evidence="2">2.4.-.-</ecNumber>
    </submittedName>
</protein>
<dbReference type="Pfam" id="PF00535">
    <property type="entry name" value="Glycos_transf_2"/>
    <property type="match status" value="1"/>
</dbReference>
<dbReference type="PANTHER" id="PTHR43685:SF13">
    <property type="entry name" value="O ANTIGEN BIOSYNTHESIS RHAMNOSYLTRANSFERASE RFBN"/>
    <property type="match status" value="1"/>
</dbReference>
<dbReference type="RefSeq" id="WP_379269712.1">
    <property type="nucleotide sequence ID" value="NZ_JBHUGT010000031.1"/>
</dbReference>